<proteinExistence type="predicted"/>
<accession>A0A6C0B5T9</accession>
<sequence>MKVYCQLQENKKLAWLNRMEGGIGGDNNTIHKQIRFRHIFEGCVWGLSGRSRDNYIRFNEIYSTDSEKWTYRELYDLMYGFIKTANYYIYGYDTPVSSVCVSGSIEMSENT</sequence>
<reference evidence="1" key="1">
    <citation type="journal article" date="2020" name="Nature">
        <title>Giant virus diversity and host interactions through global metagenomics.</title>
        <authorList>
            <person name="Schulz F."/>
            <person name="Roux S."/>
            <person name="Paez-Espino D."/>
            <person name="Jungbluth S."/>
            <person name="Walsh D.A."/>
            <person name="Denef V.J."/>
            <person name="McMahon K.D."/>
            <person name="Konstantinidis K.T."/>
            <person name="Eloe-Fadrosh E.A."/>
            <person name="Kyrpides N.C."/>
            <person name="Woyke T."/>
        </authorList>
    </citation>
    <scope>NUCLEOTIDE SEQUENCE</scope>
    <source>
        <strain evidence="1">GVMAG-M-3300009422-16</strain>
    </source>
</reference>
<name>A0A6C0B5T9_9ZZZZ</name>
<organism evidence="1">
    <name type="scientific">viral metagenome</name>
    <dbReference type="NCBI Taxonomy" id="1070528"/>
    <lineage>
        <taxon>unclassified sequences</taxon>
        <taxon>metagenomes</taxon>
        <taxon>organismal metagenomes</taxon>
    </lineage>
</organism>
<protein>
    <submittedName>
        <fullName evidence="1">Uncharacterized protein</fullName>
    </submittedName>
</protein>
<evidence type="ECO:0000313" key="1">
    <source>
        <dbReference type="EMBL" id="QHS87041.1"/>
    </source>
</evidence>
<dbReference type="AlphaFoldDB" id="A0A6C0B5T9"/>
<dbReference type="EMBL" id="MN739075">
    <property type="protein sequence ID" value="QHS87041.1"/>
    <property type="molecule type" value="Genomic_DNA"/>
</dbReference>